<protein>
    <recommendedName>
        <fullName evidence="1">HD-Zip IV C-terminal domain-containing protein</fullName>
    </recommendedName>
</protein>
<sequence length="252" mass="28627">MQLVILDLEELIRVAELGFPLWISFMDTGSYLLNEDAYYNIFPKAIGLKPTRFDIEASKGINVVMVPLLIKNAHLKFENEKFHSENIKLRESLTKTSYVTCENARLKVENEKFRSEDIKLRESLTKASCVTWCNPQAIVVFFLDEHQLKVENSRFKEECENSREGPTQILQECGTHPICFYIVYAPVDNVLTDLLLIGGNLDHVELLPSRFIIYPSVLALASIYGRAITEVAREGRSLVAVAFQILVNSVAL</sequence>
<dbReference type="InterPro" id="IPR042160">
    <property type="entry name" value="HD-Zip_IV"/>
</dbReference>
<dbReference type="InterPro" id="IPR057993">
    <property type="entry name" value="HD-Zip_IV_C"/>
</dbReference>
<organism evidence="2 3">
    <name type="scientific">Cinchona calisaya</name>
    <dbReference type="NCBI Taxonomy" id="153742"/>
    <lineage>
        <taxon>Eukaryota</taxon>
        <taxon>Viridiplantae</taxon>
        <taxon>Streptophyta</taxon>
        <taxon>Embryophyta</taxon>
        <taxon>Tracheophyta</taxon>
        <taxon>Spermatophyta</taxon>
        <taxon>Magnoliopsida</taxon>
        <taxon>eudicotyledons</taxon>
        <taxon>Gunneridae</taxon>
        <taxon>Pentapetalae</taxon>
        <taxon>asterids</taxon>
        <taxon>lamiids</taxon>
        <taxon>Gentianales</taxon>
        <taxon>Rubiaceae</taxon>
        <taxon>Cinchonoideae</taxon>
        <taxon>Cinchoneae</taxon>
        <taxon>Cinchona</taxon>
    </lineage>
</organism>
<comment type="caution">
    <text evidence="2">The sequence shown here is derived from an EMBL/GenBank/DDBJ whole genome shotgun (WGS) entry which is preliminary data.</text>
</comment>
<dbReference type="AlphaFoldDB" id="A0ABD2ZCT3"/>
<reference evidence="2 3" key="1">
    <citation type="submission" date="2024-11" db="EMBL/GenBank/DDBJ databases">
        <title>A near-complete genome assembly of Cinchona calisaya.</title>
        <authorList>
            <person name="Lian D.C."/>
            <person name="Zhao X.W."/>
            <person name="Wei L."/>
        </authorList>
    </citation>
    <scope>NUCLEOTIDE SEQUENCE [LARGE SCALE GENOMIC DNA]</scope>
    <source>
        <tissue evidence="2">Nenye</tissue>
    </source>
</reference>
<accession>A0ABD2ZCT3</accession>
<evidence type="ECO:0000313" key="3">
    <source>
        <dbReference type="Proteomes" id="UP001630127"/>
    </source>
</evidence>
<gene>
    <name evidence="2" type="ORF">ACH5RR_022992</name>
</gene>
<dbReference type="Pfam" id="PF25797">
    <property type="entry name" value="PDF2_C"/>
    <property type="match status" value="1"/>
</dbReference>
<dbReference type="PANTHER" id="PTHR45654:SF77">
    <property type="entry name" value="HOMEOBOX-LEUCINE ZIPPER PROTEIN MERISTEM L1"/>
    <property type="match status" value="1"/>
</dbReference>
<name>A0ABD2ZCT3_9GENT</name>
<feature type="domain" description="HD-Zip IV C-terminal" evidence="1">
    <location>
        <begin position="161"/>
        <end position="249"/>
    </location>
</feature>
<dbReference type="EMBL" id="JBJUIK010000010">
    <property type="protein sequence ID" value="KAL3516090.1"/>
    <property type="molecule type" value="Genomic_DNA"/>
</dbReference>
<evidence type="ECO:0000313" key="2">
    <source>
        <dbReference type="EMBL" id="KAL3516090.1"/>
    </source>
</evidence>
<evidence type="ECO:0000259" key="1">
    <source>
        <dbReference type="Pfam" id="PF25797"/>
    </source>
</evidence>
<dbReference type="PANTHER" id="PTHR45654">
    <property type="entry name" value="HOMEOBOX-LEUCINE ZIPPER PROTEIN MERISTEM L1"/>
    <property type="match status" value="1"/>
</dbReference>
<keyword evidence="3" id="KW-1185">Reference proteome</keyword>
<dbReference type="Proteomes" id="UP001630127">
    <property type="component" value="Unassembled WGS sequence"/>
</dbReference>
<proteinExistence type="predicted"/>